<comment type="similarity">
    <text evidence="2">Belongs to the metallo-dependent hydrolases superfamily. Adenosine and AMP deaminases family.</text>
</comment>
<dbReference type="GO" id="GO:0005829">
    <property type="term" value="C:cytosol"/>
    <property type="evidence" value="ECO:0007669"/>
    <property type="project" value="TreeGrafter"/>
</dbReference>
<organism evidence="12">
    <name type="scientific">freshwater metagenome</name>
    <dbReference type="NCBI Taxonomy" id="449393"/>
    <lineage>
        <taxon>unclassified sequences</taxon>
        <taxon>metagenomes</taxon>
        <taxon>ecological metagenomes</taxon>
    </lineage>
</organism>
<dbReference type="GO" id="GO:0046872">
    <property type="term" value="F:metal ion binding"/>
    <property type="evidence" value="ECO:0007669"/>
    <property type="project" value="UniProtKB-KW"/>
</dbReference>
<evidence type="ECO:0000256" key="7">
    <source>
        <dbReference type="ARBA" id="ARBA00023080"/>
    </source>
</evidence>
<comment type="catalytic activity">
    <reaction evidence="10">
        <text>2'-deoxyadenosine + H2O + H(+) = 2'-deoxyinosine + NH4(+)</text>
        <dbReference type="Rhea" id="RHEA:28190"/>
        <dbReference type="ChEBI" id="CHEBI:15377"/>
        <dbReference type="ChEBI" id="CHEBI:15378"/>
        <dbReference type="ChEBI" id="CHEBI:17256"/>
        <dbReference type="ChEBI" id="CHEBI:28938"/>
        <dbReference type="ChEBI" id="CHEBI:28997"/>
        <dbReference type="EC" id="3.5.4.4"/>
    </reaction>
    <physiologicalReaction direction="left-to-right" evidence="10">
        <dbReference type="Rhea" id="RHEA:28191"/>
    </physiologicalReaction>
</comment>
<evidence type="ECO:0000256" key="2">
    <source>
        <dbReference type="ARBA" id="ARBA00006676"/>
    </source>
</evidence>
<dbReference type="EMBL" id="JNSK01000009">
    <property type="protein sequence ID" value="KGA19693.1"/>
    <property type="molecule type" value="Genomic_DNA"/>
</dbReference>
<reference evidence="12" key="1">
    <citation type="submission" date="2014-05" db="EMBL/GenBank/DDBJ databases">
        <title>Key roles for freshwater Actinobacteria revealed by deep metagenomic sequencing.</title>
        <authorList>
            <person name="Ghai R."/>
            <person name="Mizuno C.M."/>
            <person name="Picazo A."/>
            <person name="Camacho A."/>
            <person name="Rodriguez-Valera F."/>
        </authorList>
    </citation>
    <scope>NUCLEOTIDE SEQUENCE</scope>
</reference>
<dbReference type="HAMAP" id="MF_00540">
    <property type="entry name" value="A_deaminase"/>
    <property type="match status" value="1"/>
</dbReference>
<evidence type="ECO:0000256" key="1">
    <source>
        <dbReference type="ARBA" id="ARBA00001947"/>
    </source>
</evidence>
<keyword evidence="4" id="KW-0479">Metal-binding</keyword>
<dbReference type="GO" id="GO:0006154">
    <property type="term" value="P:adenosine catabolic process"/>
    <property type="evidence" value="ECO:0007669"/>
    <property type="project" value="TreeGrafter"/>
</dbReference>
<gene>
    <name evidence="12" type="ORF">GM50_4260</name>
</gene>
<evidence type="ECO:0000256" key="5">
    <source>
        <dbReference type="ARBA" id="ARBA00022801"/>
    </source>
</evidence>
<evidence type="ECO:0000256" key="9">
    <source>
        <dbReference type="ARBA" id="ARBA00047989"/>
    </source>
</evidence>
<keyword evidence="7" id="KW-0546">Nucleotide metabolism</keyword>
<name>A0A094SM93_9ZZZZ</name>
<dbReference type="NCBIfam" id="NF006847">
    <property type="entry name" value="PRK09358.1-2"/>
    <property type="match status" value="1"/>
</dbReference>
<sequence length="362" mass="40461">MQSIPTADQIKRAPKVLLHDHLDGGLRPQTIIDIAKKIGYTALPTMDADELATWFRESCDSGSLVRYLETFSHTIAVMQTRENILQVARECALDLARDGVVYAEVRGAPELFTEQGLSLDQIVQATLDGYREGEELARKEGLVIQVRSLLCGMRQNNRSQEVAELAVKYRDKGVVGFDIAGPEDGFPPSNQQATFEYLRREDAHFTIHAGEAYGLPSIWEAIQLCGAERLGHGVRIIDDIDVSGPEPRLGQLASYIRDRRIPLELCPTSNLQTGAAKNLAQHPIGILAKLRFRVTLNTDNRLMSQTSMTHEMTQVVHTFNWDLADLQRVTINGMKSAFIPYPERLEIIEKIIKPRYAAIAAE</sequence>
<evidence type="ECO:0000256" key="10">
    <source>
        <dbReference type="ARBA" id="ARBA00049213"/>
    </source>
</evidence>
<dbReference type="EC" id="3.5.4.4" evidence="3"/>
<dbReference type="AlphaFoldDB" id="A0A094SM93"/>
<evidence type="ECO:0000256" key="4">
    <source>
        <dbReference type="ARBA" id="ARBA00022723"/>
    </source>
</evidence>
<protein>
    <recommendedName>
        <fullName evidence="3">adenosine deaminase</fullName>
        <ecNumber evidence="3">3.5.4.4</ecNumber>
    </recommendedName>
    <alternativeName>
        <fullName evidence="8">Adenosine aminohydrolase</fullName>
    </alternativeName>
</protein>
<evidence type="ECO:0000313" key="12">
    <source>
        <dbReference type="EMBL" id="KGA19693.1"/>
    </source>
</evidence>
<dbReference type="GO" id="GO:0004000">
    <property type="term" value="F:adenosine deaminase activity"/>
    <property type="evidence" value="ECO:0007669"/>
    <property type="project" value="InterPro"/>
</dbReference>
<dbReference type="GO" id="GO:0009168">
    <property type="term" value="P:purine ribonucleoside monophosphate biosynthetic process"/>
    <property type="evidence" value="ECO:0007669"/>
    <property type="project" value="InterPro"/>
</dbReference>
<feature type="domain" description="Adenosine deaminase" evidence="11">
    <location>
        <begin position="14"/>
        <end position="353"/>
    </location>
</feature>
<dbReference type="InterPro" id="IPR028893">
    <property type="entry name" value="A_deaminase"/>
</dbReference>
<evidence type="ECO:0000259" key="11">
    <source>
        <dbReference type="Pfam" id="PF00962"/>
    </source>
</evidence>
<dbReference type="InterPro" id="IPR006330">
    <property type="entry name" value="Ado/ade_deaminase"/>
</dbReference>
<evidence type="ECO:0000256" key="3">
    <source>
        <dbReference type="ARBA" id="ARBA00012784"/>
    </source>
</evidence>
<dbReference type="InterPro" id="IPR032466">
    <property type="entry name" value="Metal_Hydrolase"/>
</dbReference>
<keyword evidence="6" id="KW-0862">Zinc</keyword>
<comment type="catalytic activity">
    <reaction evidence="9">
        <text>adenosine + H2O + H(+) = inosine + NH4(+)</text>
        <dbReference type="Rhea" id="RHEA:24408"/>
        <dbReference type="ChEBI" id="CHEBI:15377"/>
        <dbReference type="ChEBI" id="CHEBI:15378"/>
        <dbReference type="ChEBI" id="CHEBI:16335"/>
        <dbReference type="ChEBI" id="CHEBI:17596"/>
        <dbReference type="ChEBI" id="CHEBI:28938"/>
        <dbReference type="EC" id="3.5.4.4"/>
    </reaction>
    <physiologicalReaction direction="left-to-right" evidence="9">
        <dbReference type="Rhea" id="RHEA:24409"/>
    </physiologicalReaction>
</comment>
<dbReference type="GO" id="GO:0009117">
    <property type="term" value="P:nucleotide metabolic process"/>
    <property type="evidence" value="ECO:0007669"/>
    <property type="project" value="UniProtKB-KW"/>
</dbReference>
<evidence type="ECO:0000256" key="6">
    <source>
        <dbReference type="ARBA" id="ARBA00022833"/>
    </source>
</evidence>
<dbReference type="PANTHER" id="PTHR11409:SF43">
    <property type="entry name" value="ADENOSINE DEAMINASE"/>
    <property type="match status" value="1"/>
</dbReference>
<comment type="caution">
    <text evidence="12">The sequence shown here is derived from an EMBL/GenBank/DDBJ whole genome shotgun (WGS) entry which is preliminary data.</text>
</comment>
<evidence type="ECO:0000256" key="8">
    <source>
        <dbReference type="ARBA" id="ARBA00031852"/>
    </source>
</evidence>
<proteinExistence type="inferred from homology"/>
<dbReference type="SUPFAM" id="SSF51556">
    <property type="entry name" value="Metallo-dependent hydrolases"/>
    <property type="match status" value="1"/>
</dbReference>
<comment type="cofactor">
    <cofactor evidence="1">
        <name>Zn(2+)</name>
        <dbReference type="ChEBI" id="CHEBI:29105"/>
    </cofactor>
</comment>
<dbReference type="FunFam" id="3.20.20.140:FF:000020">
    <property type="entry name" value="Adenosine deaminase"/>
    <property type="match status" value="1"/>
</dbReference>
<dbReference type="PANTHER" id="PTHR11409">
    <property type="entry name" value="ADENOSINE DEAMINASE"/>
    <property type="match status" value="1"/>
</dbReference>
<accession>A0A094SM93</accession>
<dbReference type="NCBIfam" id="TIGR01430">
    <property type="entry name" value="aden_deam"/>
    <property type="match status" value="1"/>
</dbReference>
<dbReference type="Gene3D" id="3.20.20.140">
    <property type="entry name" value="Metal-dependent hydrolases"/>
    <property type="match status" value="1"/>
</dbReference>
<keyword evidence="5" id="KW-0378">Hydrolase</keyword>
<dbReference type="GO" id="GO:0043103">
    <property type="term" value="P:hypoxanthine salvage"/>
    <property type="evidence" value="ECO:0007669"/>
    <property type="project" value="TreeGrafter"/>
</dbReference>
<dbReference type="GO" id="GO:0046103">
    <property type="term" value="P:inosine biosynthetic process"/>
    <property type="evidence" value="ECO:0007669"/>
    <property type="project" value="TreeGrafter"/>
</dbReference>
<dbReference type="InterPro" id="IPR001365">
    <property type="entry name" value="A_deaminase_dom"/>
</dbReference>
<dbReference type="Pfam" id="PF00962">
    <property type="entry name" value="A_deaminase"/>
    <property type="match status" value="1"/>
</dbReference>